<reference evidence="3" key="2">
    <citation type="submission" date="2010-07" db="EMBL/GenBank/DDBJ databases">
        <title>Complete genome sequence of Arthrobacter arilaitensis (strain DSM 16368 / CIP 108037 / JCM 13566 / Re117).</title>
        <authorList>
            <person name="Genoscope."/>
        </authorList>
    </citation>
    <scope>NUCLEOTIDE SEQUENCE [LARGE SCALE GENOMIC DNA]</scope>
    <source>
        <strain evidence="3">DSM 16368 / CIP 108037 / IAM 15318 / JCM 13566 / Re117</strain>
    </source>
</reference>
<feature type="transmembrane region" description="Helical" evidence="1">
    <location>
        <begin position="24"/>
        <end position="46"/>
    </location>
</feature>
<protein>
    <recommendedName>
        <fullName evidence="4">DUF4175 domain-containing protein</fullName>
    </recommendedName>
</protein>
<dbReference type="EMBL" id="FQ311875">
    <property type="protein sequence ID" value="CBT74652.1"/>
    <property type="molecule type" value="Genomic_DNA"/>
</dbReference>
<evidence type="ECO:0008006" key="4">
    <source>
        <dbReference type="Google" id="ProtNLM"/>
    </source>
</evidence>
<dbReference type="Proteomes" id="UP000006878">
    <property type="component" value="Chromosome"/>
</dbReference>
<accession>A0ABM9PTW4</accession>
<organism evidence="2 3">
    <name type="scientific">Glutamicibacter arilaitensis (strain DSM 16368 / CIP 108037 / IAM 15318 / JCM 13566 / NCIMB 14258 / Re117)</name>
    <name type="common">Arthrobacter arilaitensis</name>
    <dbReference type="NCBI Taxonomy" id="861360"/>
    <lineage>
        <taxon>Bacteria</taxon>
        <taxon>Bacillati</taxon>
        <taxon>Actinomycetota</taxon>
        <taxon>Actinomycetes</taxon>
        <taxon>Micrococcales</taxon>
        <taxon>Micrococcaceae</taxon>
        <taxon>Glutamicibacter</taxon>
    </lineage>
</organism>
<keyword evidence="1" id="KW-1133">Transmembrane helix</keyword>
<evidence type="ECO:0000313" key="3">
    <source>
        <dbReference type="Proteomes" id="UP000006878"/>
    </source>
</evidence>
<keyword evidence="1" id="KW-0812">Transmembrane</keyword>
<evidence type="ECO:0000256" key="1">
    <source>
        <dbReference type="SAM" id="Phobius"/>
    </source>
</evidence>
<keyword evidence="1" id="KW-0472">Membrane</keyword>
<name>A0ABM9PTW4_GLUAR</name>
<reference evidence="3" key="1">
    <citation type="journal article" date="2010" name="PLoS ONE">
        <title>The Arthrobacter arilaitensis Re117 genome sequence reveals its genetic adaptation to the surface of cheese.</title>
        <authorList>
            <person name="Monnet C."/>
            <person name="Loux V."/>
            <person name="Gibrat J.F."/>
            <person name="Spinnler E."/>
            <person name="Barbe V."/>
            <person name="Vacherie B."/>
            <person name="Gavory F."/>
            <person name="Gourbeyre E."/>
            <person name="Siguier P."/>
            <person name="Chandler M."/>
            <person name="Elleuch R."/>
            <person name="Irlinger F."/>
            <person name="Vallaeys T."/>
        </authorList>
    </citation>
    <scope>NUCLEOTIDE SEQUENCE</scope>
    <source>
        <strain evidence="3">DSM 16368 / CIP 108037 / IAM 15318 / JCM 13566 / Re117</strain>
    </source>
</reference>
<sequence length="66" mass="6951">MILLILGIFLVVFAALVGLGLPGFIISVAGWIALIAGLVGFVAMLIQKSNAASRTNAWRPADKDKQ</sequence>
<keyword evidence="3" id="KW-1185">Reference proteome</keyword>
<proteinExistence type="predicted"/>
<gene>
    <name evidence="2" type="ordered locus">AARI_04180</name>
</gene>
<evidence type="ECO:0000313" key="2">
    <source>
        <dbReference type="EMBL" id="CBT74652.1"/>
    </source>
</evidence>